<dbReference type="PANTHER" id="PTHR11516:SF60">
    <property type="entry name" value="PYRUVATE DEHYDROGENASE E1 COMPONENT SUBUNIT ALPHA"/>
    <property type="match status" value="1"/>
</dbReference>
<sequence length="390" mass="43011">MRDSVLAKVFAILYNKGRMTLEDRLMAVAARKSKAPAQSKSAGKPARARSAKDGAGKAGPALSNTPTFTKEEDLHAYREMLLIRRFEEKAGQMYGMGLIGGFCHLYIGQEAVVIGMQMASKDGDQVITGYRDHGHMLACGMESRGVMAELTGRRGGYSRGKGGSMHMFSREKNFYGGHGIVGAQVSLGTGLAFADWYRGDNTVSLTYFGDGAANQGQVYESFNMAQLWKLPVVFVIENNRYAMGTAVNRASAQTDFSRRGASFGIPGEQVDGMDVRAVRDAALRAIEHARSGKGPYILEMQTYRYRGHSMSDPAKYRSKDEVQRMREEHDPIEQVRARLVREFKIGEDELKAIDAKVREIVNDAAEFATHDPEPDPSELFTDILLEPAQG</sequence>
<keyword evidence="7 10" id="KW-0670">Pyruvate</keyword>
<dbReference type="EC" id="1.2.4.1" evidence="3 10"/>
<evidence type="ECO:0000259" key="12">
    <source>
        <dbReference type="Pfam" id="PF00676"/>
    </source>
</evidence>
<comment type="catalytic activity">
    <reaction evidence="9 10">
        <text>N(6)-[(R)-lipoyl]-L-lysyl-[protein] + pyruvate + H(+) = N(6)-[(R)-S(8)-acetyldihydrolipoyl]-L-lysyl-[protein] + CO2</text>
        <dbReference type="Rhea" id="RHEA:19189"/>
        <dbReference type="Rhea" id="RHEA-COMP:10474"/>
        <dbReference type="Rhea" id="RHEA-COMP:10478"/>
        <dbReference type="ChEBI" id="CHEBI:15361"/>
        <dbReference type="ChEBI" id="CHEBI:15378"/>
        <dbReference type="ChEBI" id="CHEBI:16526"/>
        <dbReference type="ChEBI" id="CHEBI:83099"/>
        <dbReference type="ChEBI" id="CHEBI:83111"/>
        <dbReference type="EC" id="1.2.4.1"/>
    </reaction>
</comment>
<name>A0A1T5CBY2_9HYPH</name>
<evidence type="ECO:0000256" key="3">
    <source>
        <dbReference type="ARBA" id="ARBA00012281"/>
    </source>
</evidence>
<protein>
    <recommendedName>
        <fullName evidence="4 10">Pyruvate dehydrogenase E1 component subunit alpha</fullName>
        <ecNumber evidence="3 10">1.2.4.1</ecNumber>
    </recommendedName>
</protein>
<evidence type="ECO:0000313" key="14">
    <source>
        <dbReference type="Proteomes" id="UP000190130"/>
    </source>
</evidence>
<reference evidence="13 14" key="1">
    <citation type="submission" date="2017-02" db="EMBL/GenBank/DDBJ databases">
        <authorList>
            <person name="Peterson S.W."/>
        </authorList>
    </citation>
    <scope>NUCLEOTIDE SEQUENCE [LARGE SCALE GENOMIC DNA]</scope>
    <source>
        <strain evidence="13 14">DSM 9653</strain>
    </source>
</reference>
<accession>A0A1T5CBY2</accession>
<feature type="region of interest" description="Disordered" evidence="11">
    <location>
        <begin position="366"/>
        <end position="390"/>
    </location>
</feature>
<dbReference type="GO" id="GO:0006086">
    <property type="term" value="P:pyruvate decarboxylation to acetyl-CoA"/>
    <property type="evidence" value="ECO:0007669"/>
    <property type="project" value="InterPro"/>
</dbReference>
<dbReference type="NCBIfam" id="TIGR03182">
    <property type="entry name" value="PDH_E1_alph_y"/>
    <property type="match status" value="1"/>
</dbReference>
<dbReference type="FunFam" id="3.40.50.970:FF:000013">
    <property type="entry name" value="Pyruvate dehydrogenase E1 component subunit alpha"/>
    <property type="match status" value="1"/>
</dbReference>
<evidence type="ECO:0000256" key="1">
    <source>
        <dbReference type="ARBA" id="ARBA00001964"/>
    </source>
</evidence>
<feature type="region of interest" description="Disordered" evidence="11">
    <location>
        <begin position="32"/>
        <end position="67"/>
    </location>
</feature>
<evidence type="ECO:0000256" key="11">
    <source>
        <dbReference type="SAM" id="MobiDB-lite"/>
    </source>
</evidence>
<proteinExistence type="predicted"/>
<dbReference type="Proteomes" id="UP000190130">
    <property type="component" value="Unassembled WGS sequence"/>
</dbReference>
<gene>
    <name evidence="10" type="primary">pdhA</name>
    <name evidence="13" type="ORF">SAMN05660750_01285</name>
</gene>
<comment type="function">
    <text evidence="8">The pyruvate dehydrogenase complex catalyzes the overall conversion of pyruvate to acetyl-CoA and CO(2). It contains multiple copies of three enzymatic components: pyruvate dehydrogenase (E1), dihydrolipoamide acetyltransferase (E2) and lipoamide dehydrogenase (E3).</text>
</comment>
<dbReference type="SUPFAM" id="SSF52518">
    <property type="entry name" value="Thiamin diphosphate-binding fold (THDP-binding)"/>
    <property type="match status" value="1"/>
</dbReference>
<comment type="cofactor">
    <cofactor evidence="1 10">
        <name>thiamine diphosphate</name>
        <dbReference type="ChEBI" id="CHEBI:58937"/>
    </cofactor>
</comment>
<dbReference type="GO" id="GO:0004739">
    <property type="term" value="F:pyruvate dehydrogenase (acetyl-transferring) activity"/>
    <property type="evidence" value="ECO:0007669"/>
    <property type="project" value="UniProtKB-UniRule"/>
</dbReference>
<dbReference type="InterPro" id="IPR001017">
    <property type="entry name" value="DH_E1"/>
</dbReference>
<evidence type="ECO:0000256" key="5">
    <source>
        <dbReference type="ARBA" id="ARBA00023002"/>
    </source>
</evidence>
<dbReference type="CDD" id="cd02000">
    <property type="entry name" value="TPP_E1_PDC_ADC_BCADC"/>
    <property type="match status" value="1"/>
</dbReference>
<evidence type="ECO:0000313" key="13">
    <source>
        <dbReference type="EMBL" id="SKB56863.1"/>
    </source>
</evidence>
<keyword evidence="6 10" id="KW-0786">Thiamine pyrophosphate</keyword>
<dbReference type="InterPro" id="IPR050642">
    <property type="entry name" value="PDH_E1_Alpha_Subunit"/>
</dbReference>
<dbReference type="PANTHER" id="PTHR11516">
    <property type="entry name" value="PYRUVATE DEHYDROGENASE E1 COMPONENT, ALPHA SUBUNIT BACTERIAL AND ORGANELLAR"/>
    <property type="match status" value="1"/>
</dbReference>
<evidence type="ECO:0000256" key="7">
    <source>
        <dbReference type="ARBA" id="ARBA00023317"/>
    </source>
</evidence>
<evidence type="ECO:0000256" key="9">
    <source>
        <dbReference type="ARBA" id="ARBA00051231"/>
    </source>
</evidence>
<dbReference type="InterPro" id="IPR017597">
    <property type="entry name" value="Pyrv_DH_E1_asu_subgrp-y"/>
</dbReference>
<dbReference type="InterPro" id="IPR029061">
    <property type="entry name" value="THDP-binding"/>
</dbReference>
<dbReference type="Pfam" id="PF00676">
    <property type="entry name" value="E1_dh"/>
    <property type="match status" value="1"/>
</dbReference>
<dbReference type="EMBL" id="FUYX01000003">
    <property type="protein sequence ID" value="SKB56863.1"/>
    <property type="molecule type" value="Genomic_DNA"/>
</dbReference>
<feature type="domain" description="Dehydrogenase E1 component" evidence="12">
    <location>
        <begin position="79"/>
        <end position="376"/>
    </location>
</feature>
<dbReference type="AlphaFoldDB" id="A0A1T5CBY2"/>
<keyword evidence="5 10" id="KW-0560">Oxidoreductase</keyword>
<evidence type="ECO:0000256" key="2">
    <source>
        <dbReference type="ARBA" id="ARBA00011870"/>
    </source>
</evidence>
<evidence type="ECO:0000256" key="10">
    <source>
        <dbReference type="RuleBase" id="RU361139"/>
    </source>
</evidence>
<evidence type="ECO:0000256" key="4">
    <source>
        <dbReference type="ARBA" id="ARBA00014159"/>
    </source>
</evidence>
<evidence type="ECO:0000256" key="8">
    <source>
        <dbReference type="ARBA" id="ARBA00025211"/>
    </source>
</evidence>
<dbReference type="Gene3D" id="3.40.50.970">
    <property type="match status" value="1"/>
</dbReference>
<comment type="subunit">
    <text evidence="2 10">Heterodimer of an alpha and a beta chain.</text>
</comment>
<organism evidence="13 14">
    <name type="scientific">Bosea thiooxidans</name>
    <dbReference type="NCBI Taxonomy" id="53254"/>
    <lineage>
        <taxon>Bacteria</taxon>
        <taxon>Pseudomonadati</taxon>
        <taxon>Pseudomonadota</taxon>
        <taxon>Alphaproteobacteria</taxon>
        <taxon>Hyphomicrobiales</taxon>
        <taxon>Boseaceae</taxon>
        <taxon>Bosea</taxon>
    </lineage>
</organism>
<evidence type="ECO:0000256" key="6">
    <source>
        <dbReference type="ARBA" id="ARBA00023052"/>
    </source>
</evidence>